<dbReference type="Proteomes" id="UP000054270">
    <property type="component" value="Unassembled WGS sequence"/>
</dbReference>
<sequence>MKSSGDLCSSLHRDGFATHSSQMCNTLSNWYGLILPVFNGDPSSAPTNHLRHHEPQAFAAAHDPHGESANVAVTAAAANESQAAAARFDVPVSDAVPYSSACLATNNPSPRSSSSPPLAPPVPCNITPPLSQLLTLHDSNYRPSMPTPRVYPRAGSVSCPGCCSISMTAPTRPSALACTPFRLAGIQDASTAPALYSRLA</sequence>
<evidence type="ECO:0000313" key="2">
    <source>
        <dbReference type="Proteomes" id="UP000054270"/>
    </source>
</evidence>
<gene>
    <name evidence="1" type="ORF">HYPSUDRAFT_208311</name>
</gene>
<organism evidence="1 2">
    <name type="scientific">Hypholoma sublateritium (strain FD-334 SS-4)</name>
    <dbReference type="NCBI Taxonomy" id="945553"/>
    <lineage>
        <taxon>Eukaryota</taxon>
        <taxon>Fungi</taxon>
        <taxon>Dikarya</taxon>
        <taxon>Basidiomycota</taxon>
        <taxon>Agaricomycotina</taxon>
        <taxon>Agaricomycetes</taxon>
        <taxon>Agaricomycetidae</taxon>
        <taxon>Agaricales</taxon>
        <taxon>Agaricineae</taxon>
        <taxon>Strophariaceae</taxon>
        <taxon>Hypholoma</taxon>
    </lineage>
</organism>
<name>A0A0D2P2V1_HYPSF</name>
<protein>
    <submittedName>
        <fullName evidence="1">Uncharacterized protein</fullName>
    </submittedName>
</protein>
<dbReference type="AlphaFoldDB" id="A0A0D2P2V1"/>
<keyword evidence="2" id="KW-1185">Reference proteome</keyword>
<reference evidence="2" key="1">
    <citation type="submission" date="2014-04" db="EMBL/GenBank/DDBJ databases">
        <title>Evolutionary Origins and Diversification of the Mycorrhizal Mutualists.</title>
        <authorList>
            <consortium name="DOE Joint Genome Institute"/>
            <consortium name="Mycorrhizal Genomics Consortium"/>
            <person name="Kohler A."/>
            <person name="Kuo A."/>
            <person name="Nagy L.G."/>
            <person name="Floudas D."/>
            <person name="Copeland A."/>
            <person name="Barry K.W."/>
            <person name="Cichocki N."/>
            <person name="Veneault-Fourrey C."/>
            <person name="LaButti K."/>
            <person name="Lindquist E.A."/>
            <person name="Lipzen A."/>
            <person name="Lundell T."/>
            <person name="Morin E."/>
            <person name="Murat C."/>
            <person name="Riley R."/>
            <person name="Ohm R."/>
            <person name="Sun H."/>
            <person name="Tunlid A."/>
            <person name="Henrissat B."/>
            <person name="Grigoriev I.V."/>
            <person name="Hibbett D.S."/>
            <person name="Martin F."/>
        </authorList>
    </citation>
    <scope>NUCLEOTIDE SEQUENCE [LARGE SCALE GENOMIC DNA]</scope>
    <source>
        <strain evidence="2">FD-334 SS-4</strain>
    </source>
</reference>
<proteinExistence type="predicted"/>
<evidence type="ECO:0000313" key="1">
    <source>
        <dbReference type="EMBL" id="KJA14900.1"/>
    </source>
</evidence>
<accession>A0A0D2P2V1</accession>
<dbReference type="EMBL" id="KN817661">
    <property type="protein sequence ID" value="KJA14900.1"/>
    <property type="molecule type" value="Genomic_DNA"/>
</dbReference>